<dbReference type="SUPFAM" id="SSF49899">
    <property type="entry name" value="Concanavalin A-like lectins/glucanases"/>
    <property type="match status" value="1"/>
</dbReference>
<dbReference type="RefSeq" id="XP_013793127.1">
    <property type="nucleotide sequence ID" value="XM_013937673.2"/>
</dbReference>
<proteinExistence type="predicted"/>
<sequence>MAVHSSYDFMLLQMVEGKVMFSVENGAGIISVTFEPLNGNSYWLCDGYWHNIQAVKTKNVVTLSIDGHSSTPGIGQAGVSSTDTKDPLYVGGVPDPTGLRGMNTMQNFVGCMRYVELNGVIQKLVDGRAFGNVTLNSCPTI</sequence>
<dbReference type="InterPro" id="IPR001791">
    <property type="entry name" value="Laminin_G"/>
</dbReference>
<evidence type="ECO:0000313" key="3">
    <source>
        <dbReference type="Proteomes" id="UP000694941"/>
    </source>
</evidence>
<dbReference type="PANTHER" id="PTHR15036">
    <property type="entry name" value="PIKACHURIN-LIKE PROTEIN"/>
    <property type="match status" value="1"/>
</dbReference>
<dbReference type="Gene3D" id="2.60.120.200">
    <property type="match status" value="1"/>
</dbReference>
<gene>
    <name evidence="4" type="primary">LOC106477073</name>
</gene>
<keyword evidence="3" id="KW-1185">Reference proteome</keyword>
<evidence type="ECO:0000259" key="2">
    <source>
        <dbReference type="PROSITE" id="PS50025"/>
    </source>
</evidence>
<dbReference type="InterPro" id="IPR013320">
    <property type="entry name" value="ConA-like_dom_sf"/>
</dbReference>
<accession>A0ABM1C2N2</accession>
<dbReference type="SMART" id="SM00282">
    <property type="entry name" value="LamG"/>
    <property type="match status" value="1"/>
</dbReference>
<dbReference type="Proteomes" id="UP000694941">
    <property type="component" value="Unplaced"/>
</dbReference>
<keyword evidence="1" id="KW-1015">Disulfide bond</keyword>
<protein>
    <submittedName>
        <fullName evidence="4">Laminin subunit alpha-1-like</fullName>
    </submittedName>
</protein>
<dbReference type="CDD" id="cd00110">
    <property type="entry name" value="LamG"/>
    <property type="match status" value="1"/>
</dbReference>
<dbReference type="GeneID" id="106477073"/>
<evidence type="ECO:0000256" key="1">
    <source>
        <dbReference type="PROSITE-ProRule" id="PRU00122"/>
    </source>
</evidence>
<feature type="domain" description="Laminin G" evidence="2">
    <location>
        <begin position="1"/>
        <end position="138"/>
    </location>
</feature>
<reference evidence="4" key="1">
    <citation type="submission" date="2025-08" db="UniProtKB">
        <authorList>
            <consortium name="RefSeq"/>
        </authorList>
    </citation>
    <scope>IDENTIFICATION</scope>
    <source>
        <tissue evidence="4">Muscle</tissue>
    </source>
</reference>
<feature type="disulfide bond" evidence="1">
    <location>
        <begin position="111"/>
        <end position="138"/>
    </location>
</feature>
<organism evidence="3 4">
    <name type="scientific">Limulus polyphemus</name>
    <name type="common">Atlantic horseshoe crab</name>
    <dbReference type="NCBI Taxonomy" id="6850"/>
    <lineage>
        <taxon>Eukaryota</taxon>
        <taxon>Metazoa</taxon>
        <taxon>Ecdysozoa</taxon>
        <taxon>Arthropoda</taxon>
        <taxon>Chelicerata</taxon>
        <taxon>Merostomata</taxon>
        <taxon>Xiphosura</taxon>
        <taxon>Limulidae</taxon>
        <taxon>Limulus</taxon>
    </lineage>
</organism>
<dbReference type="Pfam" id="PF02210">
    <property type="entry name" value="Laminin_G_2"/>
    <property type="match status" value="1"/>
</dbReference>
<name>A0ABM1C2N2_LIMPO</name>
<dbReference type="PROSITE" id="PS50025">
    <property type="entry name" value="LAM_G_DOMAIN"/>
    <property type="match status" value="1"/>
</dbReference>
<dbReference type="PANTHER" id="PTHR15036:SF67">
    <property type="entry name" value="LAMININ SUBUNIT ALPHA-LIKE PROTEIN"/>
    <property type="match status" value="1"/>
</dbReference>
<dbReference type="InterPro" id="IPR050372">
    <property type="entry name" value="Neurexin-related_CASP"/>
</dbReference>
<evidence type="ECO:0000313" key="4">
    <source>
        <dbReference type="RefSeq" id="XP_013793127.1"/>
    </source>
</evidence>